<keyword evidence="3" id="KW-0812">Transmembrane</keyword>
<dbReference type="CDD" id="cd02966">
    <property type="entry name" value="TlpA_like_family"/>
    <property type="match status" value="1"/>
</dbReference>
<proteinExistence type="predicted"/>
<keyword evidence="4" id="KW-1015">Disulfide bond</keyword>
<dbReference type="RefSeq" id="WP_230496591.1">
    <property type="nucleotide sequence ID" value="NZ_CAKJTG010000009.1"/>
</dbReference>
<evidence type="ECO:0000259" key="6">
    <source>
        <dbReference type="PROSITE" id="PS51352"/>
    </source>
</evidence>
<evidence type="ECO:0000256" key="4">
    <source>
        <dbReference type="ARBA" id="ARBA00023157"/>
    </source>
</evidence>
<protein>
    <submittedName>
        <fullName evidence="7">Thiol-disulfide oxidoreductase ResA</fullName>
    </submittedName>
</protein>
<dbReference type="Gene3D" id="3.40.30.10">
    <property type="entry name" value="Glutaredoxin"/>
    <property type="match status" value="1"/>
</dbReference>
<evidence type="ECO:0000256" key="1">
    <source>
        <dbReference type="ARBA" id="ARBA00004196"/>
    </source>
</evidence>
<dbReference type="Proteomes" id="UP000789845">
    <property type="component" value="Unassembled WGS sequence"/>
</dbReference>
<dbReference type="InterPro" id="IPR000866">
    <property type="entry name" value="AhpC/TSA"/>
</dbReference>
<evidence type="ECO:0000256" key="3">
    <source>
        <dbReference type="ARBA" id="ARBA00022968"/>
    </source>
</evidence>
<comment type="caution">
    <text evidence="7">The sequence shown here is derived from an EMBL/GenBank/DDBJ whole genome shotgun (WGS) entry which is preliminary data.</text>
</comment>
<organism evidence="7 8">
    <name type="scientific">Pseudoneobacillus rhizosphaerae</name>
    <dbReference type="NCBI Taxonomy" id="2880968"/>
    <lineage>
        <taxon>Bacteria</taxon>
        <taxon>Bacillati</taxon>
        <taxon>Bacillota</taxon>
        <taxon>Bacilli</taxon>
        <taxon>Bacillales</taxon>
        <taxon>Bacillaceae</taxon>
        <taxon>Pseudoneobacillus</taxon>
    </lineage>
</organism>
<dbReference type="GO" id="GO:0030313">
    <property type="term" value="C:cell envelope"/>
    <property type="evidence" value="ECO:0007669"/>
    <property type="project" value="UniProtKB-SubCell"/>
</dbReference>
<dbReference type="PROSITE" id="PS51352">
    <property type="entry name" value="THIOREDOXIN_2"/>
    <property type="match status" value="1"/>
</dbReference>
<evidence type="ECO:0000313" key="8">
    <source>
        <dbReference type="Proteomes" id="UP000789845"/>
    </source>
</evidence>
<reference evidence="7" key="1">
    <citation type="submission" date="2021-10" db="EMBL/GenBank/DDBJ databases">
        <authorList>
            <person name="Criscuolo A."/>
        </authorList>
    </citation>
    <scope>NUCLEOTIDE SEQUENCE</scope>
    <source>
        <strain evidence="7">CIP111885</strain>
    </source>
</reference>
<keyword evidence="5" id="KW-0676">Redox-active center</keyword>
<dbReference type="PANTHER" id="PTHR42852:SF6">
    <property type="entry name" value="THIOL:DISULFIDE INTERCHANGE PROTEIN DSBE"/>
    <property type="match status" value="1"/>
</dbReference>
<keyword evidence="3" id="KW-0735">Signal-anchor</keyword>
<dbReference type="AlphaFoldDB" id="A0A9C7LBB2"/>
<dbReference type="InterPro" id="IPR036249">
    <property type="entry name" value="Thioredoxin-like_sf"/>
</dbReference>
<gene>
    <name evidence="7" type="primary">resA_2</name>
    <name evidence="7" type="ORF">NEOCIP111885_02047</name>
</gene>
<dbReference type="Pfam" id="PF00578">
    <property type="entry name" value="AhpC-TSA"/>
    <property type="match status" value="1"/>
</dbReference>
<comment type="subcellular location">
    <subcellularLocation>
        <location evidence="1">Cell envelope</location>
    </subcellularLocation>
</comment>
<keyword evidence="2" id="KW-0201">Cytochrome c-type biogenesis</keyword>
<dbReference type="InterPro" id="IPR050553">
    <property type="entry name" value="Thioredoxin_ResA/DsbE_sf"/>
</dbReference>
<dbReference type="GO" id="GO:0016209">
    <property type="term" value="F:antioxidant activity"/>
    <property type="evidence" value="ECO:0007669"/>
    <property type="project" value="InterPro"/>
</dbReference>
<name>A0A9C7LBB2_9BACI</name>
<sequence>MKQKRLVIRSIILVILATAVAYTLYANFTKDNVKAVNVGSKAPDFALVDLNGQKHKLSDYKGQGVFLNFWGTWCKPCEKEMPYINNQYHYFKDKGVQVLAVNIGESDLAVSKYVERKKMDFPNVIDKDSQVQNAYGVNPLPVTFLIDPNGDVVKIHTGALTESMVNEFMTQIQPLKEK</sequence>
<evidence type="ECO:0000313" key="7">
    <source>
        <dbReference type="EMBL" id="CAG9608355.1"/>
    </source>
</evidence>
<dbReference type="SUPFAM" id="SSF52833">
    <property type="entry name" value="Thioredoxin-like"/>
    <property type="match status" value="1"/>
</dbReference>
<dbReference type="PANTHER" id="PTHR42852">
    <property type="entry name" value="THIOL:DISULFIDE INTERCHANGE PROTEIN DSBE"/>
    <property type="match status" value="1"/>
</dbReference>
<keyword evidence="8" id="KW-1185">Reference proteome</keyword>
<dbReference type="GO" id="GO:0017004">
    <property type="term" value="P:cytochrome complex assembly"/>
    <property type="evidence" value="ECO:0007669"/>
    <property type="project" value="UniProtKB-KW"/>
</dbReference>
<feature type="domain" description="Thioredoxin" evidence="6">
    <location>
        <begin position="36"/>
        <end position="174"/>
    </location>
</feature>
<accession>A0A9C7LBB2</accession>
<evidence type="ECO:0000256" key="2">
    <source>
        <dbReference type="ARBA" id="ARBA00022748"/>
    </source>
</evidence>
<dbReference type="NCBIfam" id="NF002854">
    <property type="entry name" value="PRK03147.1"/>
    <property type="match status" value="1"/>
</dbReference>
<evidence type="ECO:0000256" key="5">
    <source>
        <dbReference type="ARBA" id="ARBA00023284"/>
    </source>
</evidence>
<dbReference type="EMBL" id="CAKJTG010000009">
    <property type="protein sequence ID" value="CAG9608355.1"/>
    <property type="molecule type" value="Genomic_DNA"/>
</dbReference>
<dbReference type="InterPro" id="IPR013766">
    <property type="entry name" value="Thioredoxin_domain"/>
</dbReference>
<dbReference type="GO" id="GO:0016491">
    <property type="term" value="F:oxidoreductase activity"/>
    <property type="evidence" value="ECO:0007669"/>
    <property type="project" value="InterPro"/>
</dbReference>